<evidence type="ECO:0000256" key="1">
    <source>
        <dbReference type="ARBA" id="ARBA00022737"/>
    </source>
</evidence>
<dbReference type="AlphaFoldDB" id="A0A7W7G1U6"/>
<dbReference type="CDD" id="cd00063">
    <property type="entry name" value="FN3"/>
    <property type="match status" value="5"/>
</dbReference>
<dbReference type="Gene3D" id="2.60.40.10">
    <property type="entry name" value="Immunoglobulins"/>
    <property type="match status" value="5"/>
</dbReference>
<accession>A0A7W7G1U6</accession>
<feature type="domain" description="Fibronectin type-III" evidence="4">
    <location>
        <begin position="650"/>
        <end position="737"/>
    </location>
</feature>
<feature type="domain" description="Fibronectin type-III" evidence="4">
    <location>
        <begin position="371"/>
        <end position="461"/>
    </location>
</feature>
<evidence type="ECO:0000313" key="6">
    <source>
        <dbReference type="Proteomes" id="UP000542742"/>
    </source>
</evidence>
<name>A0A7W7G1U6_9ACTN</name>
<feature type="domain" description="Fibronectin type-III" evidence="4">
    <location>
        <begin position="738"/>
        <end position="820"/>
    </location>
</feature>
<dbReference type="GO" id="GO:0016798">
    <property type="term" value="F:hydrolase activity, acting on glycosyl bonds"/>
    <property type="evidence" value="ECO:0007669"/>
    <property type="project" value="UniProtKB-KW"/>
</dbReference>
<dbReference type="PANTHER" id="PTHR46708:SF2">
    <property type="entry name" value="FIBRONECTIN TYPE-III DOMAIN-CONTAINING PROTEIN"/>
    <property type="match status" value="1"/>
</dbReference>
<dbReference type="GO" id="GO:0000272">
    <property type="term" value="P:polysaccharide catabolic process"/>
    <property type="evidence" value="ECO:0007669"/>
    <property type="project" value="UniProtKB-KW"/>
</dbReference>
<keyword evidence="3" id="KW-0119">Carbohydrate metabolism</keyword>
<dbReference type="InterPro" id="IPR003961">
    <property type="entry name" value="FN3_dom"/>
</dbReference>
<dbReference type="PANTHER" id="PTHR46708">
    <property type="entry name" value="TENASCIN"/>
    <property type="match status" value="1"/>
</dbReference>
<evidence type="ECO:0000259" key="4">
    <source>
        <dbReference type="PROSITE" id="PS50853"/>
    </source>
</evidence>
<dbReference type="InterPro" id="IPR050991">
    <property type="entry name" value="ECM_Regulatory_Proteins"/>
</dbReference>
<dbReference type="InterPro" id="IPR013783">
    <property type="entry name" value="Ig-like_fold"/>
</dbReference>
<dbReference type="PROSITE" id="PS50853">
    <property type="entry name" value="FN3"/>
    <property type="match status" value="5"/>
</dbReference>
<dbReference type="InterPro" id="IPR036116">
    <property type="entry name" value="FN3_sf"/>
</dbReference>
<dbReference type="EMBL" id="JACHMF010000001">
    <property type="protein sequence ID" value="MBB4692515.1"/>
    <property type="molecule type" value="Genomic_DNA"/>
</dbReference>
<feature type="domain" description="Fibronectin type-III" evidence="4">
    <location>
        <begin position="556"/>
        <end position="647"/>
    </location>
</feature>
<reference evidence="5 6" key="1">
    <citation type="submission" date="2020-08" db="EMBL/GenBank/DDBJ databases">
        <title>Sequencing the genomes of 1000 actinobacteria strains.</title>
        <authorList>
            <person name="Klenk H.-P."/>
        </authorList>
    </citation>
    <scope>NUCLEOTIDE SEQUENCE [LARGE SCALE GENOMIC DNA]</scope>
    <source>
        <strain evidence="5 6">DSM 45518</strain>
    </source>
</reference>
<feature type="domain" description="Fibronectin type-III" evidence="4">
    <location>
        <begin position="463"/>
        <end position="552"/>
    </location>
</feature>
<keyword evidence="3" id="KW-0624">Polysaccharide degradation</keyword>
<keyword evidence="2" id="KW-0378">Hydrolase</keyword>
<dbReference type="SUPFAM" id="SSF49265">
    <property type="entry name" value="Fibronectin type III"/>
    <property type="match status" value="3"/>
</dbReference>
<evidence type="ECO:0000256" key="3">
    <source>
        <dbReference type="ARBA" id="ARBA00023326"/>
    </source>
</evidence>
<organism evidence="5 6">
    <name type="scientific">Paractinoplanes abujensis</name>
    <dbReference type="NCBI Taxonomy" id="882441"/>
    <lineage>
        <taxon>Bacteria</taxon>
        <taxon>Bacillati</taxon>
        <taxon>Actinomycetota</taxon>
        <taxon>Actinomycetes</taxon>
        <taxon>Micromonosporales</taxon>
        <taxon>Micromonosporaceae</taxon>
        <taxon>Paractinoplanes</taxon>
    </lineage>
</organism>
<evidence type="ECO:0000256" key="2">
    <source>
        <dbReference type="ARBA" id="ARBA00023295"/>
    </source>
</evidence>
<evidence type="ECO:0000313" key="5">
    <source>
        <dbReference type="EMBL" id="MBB4692515.1"/>
    </source>
</evidence>
<dbReference type="Proteomes" id="UP000542742">
    <property type="component" value="Unassembled WGS sequence"/>
</dbReference>
<keyword evidence="6" id="KW-1185">Reference proteome</keyword>
<dbReference type="RefSeq" id="WP_203722632.1">
    <property type="nucleotide sequence ID" value="NZ_BOMC01000065.1"/>
</dbReference>
<comment type="caution">
    <text evidence="5">The sequence shown here is derived from an EMBL/GenBank/DDBJ whole genome shotgun (WGS) entry which is preliminary data.</text>
</comment>
<dbReference type="Pfam" id="PF00041">
    <property type="entry name" value="fn3"/>
    <property type="match status" value="2"/>
</dbReference>
<keyword evidence="1" id="KW-0677">Repeat</keyword>
<keyword evidence="2" id="KW-0326">Glycosidase</keyword>
<gene>
    <name evidence="5" type="ORF">BKA14_002663</name>
</gene>
<dbReference type="SMART" id="SM00060">
    <property type="entry name" value="FN3"/>
    <property type="match status" value="5"/>
</dbReference>
<sequence length="820" mass="87913">MDGGPWVRFAMRWLLAAWTVVVLLAVAAAAGPRVAPEDPGGTSAAGLTALFQRYGDTSGDWLGADRTASVPLPDGRRLWLFSDTFLGRPDPGGARPRSASLVHNSAVVQDGGKLTTLTGGSPGRPASLFSTGDDGEYHWVGDASVLSDQVQVLVNRIKRTGPGPLDHVLAATDLATLALPTFAAGRVRPLPVGDKVSWGSEVMTDGAYTYIYGSEAAGQMKFAHVARVRGTDLGQPWEFWTGRAWSAAAGESGRLLSGVGTSFGVRKVGDRYVLVTHENNLMFSADFVAYTATAPTGPFEGPHYLFRAPEPDAGHIVYDADLHLDLSRPGSLLVSYNVNDLDEAVAYADASIYRPRFFEVPWPPRVAGQLPPAPAEVAAAPDGSGTARVTWKTEGGRDYRVYRRDVTAGQTHFVRLPGNAPGKFEFLTNGHRYEFAVSAVDKRGEGALSPVAGMTATVPPPPAPAMVRAEPDNAGKVTLHWTEVPFVQLFKLYYRDLTTGQRGRTAAGAYPGQSATIGPLRHGHEYEFTAVAVGGGGDSVHSKGVRATVVVATPPAPGTPSAQTRPDGTVLLSWPQVAPGLAYKIYQRDATAGTTDWGVPGISRTTQFRSRPLEHGREYEFVVAAVNDGGEGTRSPVVRVRAQLAPPGDAPTRLRAEPRGTAVELSWRSRQTWHWIYRRDVTAGEKDFTREEVGAQGREATLRNLVAGHEYELKVAAFNPGGAGPQSSPVRVRVGSALPTGLAVVATGPGTARLTWQEIRSDVLYRIQVRDASAGEQWRTDPYPVDGSTYEAIMLIAGHQYEFRVQLDDLTTEPVSVTAR</sequence>
<protein>
    <submittedName>
        <fullName evidence="5">Putative RNA-binding protein with TRAM domain</fullName>
    </submittedName>
</protein>
<proteinExistence type="predicted"/>